<proteinExistence type="predicted"/>
<gene>
    <name evidence="2" type="ORF">EDC18_101332</name>
</gene>
<reference evidence="2 3" key="1">
    <citation type="submission" date="2019-03" db="EMBL/GenBank/DDBJ databases">
        <title>Genomic Encyclopedia of Type Strains, Phase IV (KMG-IV): sequencing the most valuable type-strain genomes for metagenomic binning, comparative biology and taxonomic classification.</title>
        <authorList>
            <person name="Goeker M."/>
        </authorList>
    </citation>
    <scope>NUCLEOTIDE SEQUENCE [LARGE SCALE GENOMIC DNA]</scope>
    <source>
        <strain evidence="2 3">DSM 24629</strain>
    </source>
</reference>
<sequence length="36" mass="4465">MIFYFLKKEEIYIIYIPSFFNALFLVPLLKNYDPNF</sequence>
<organism evidence="2 3">
    <name type="scientific">Natranaerovirga pectinivora</name>
    <dbReference type="NCBI Taxonomy" id="682400"/>
    <lineage>
        <taxon>Bacteria</taxon>
        <taxon>Bacillati</taxon>
        <taxon>Bacillota</taxon>
        <taxon>Clostridia</taxon>
        <taxon>Lachnospirales</taxon>
        <taxon>Natranaerovirgaceae</taxon>
        <taxon>Natranaerovirga</taxon>
    </lineage>
</organism>
<keyword evidence="3" id="KW-1185">Reference proteome</keyword>
<evidence type="ECO:0000256" key="1">
    <source>
        <dbReference type="SAM" id="Phobius"/>
    </source>
</evidence>
<evidence type="ECO:0000313" key="3">
    <source>
        <dbReference type="Proteomes" id="UP000294902"/>
    </source>
</evidence>
<dbReference type="AlphaFoldDB" id="A0A4R3MUR0"/>
<keyword evidence="1" id="KW-0812">Transmembrane</keyword>
<protein>
    <submittedName>
        <fullName evidence="2">Uncharacterized protein</fullName>
    </submittedName>
</protein>
<accession>A0A4R3MUR0</accession>
<name>A0A4R3MUR0_9FIRM</name>
<dbReference type="Proteomes" id="UP000294902">
    <property type="component" value="Unassembled WGS sequence"/>
</dbReference>
<feature type="transmembrane region" description="Helical" evidence="1">
    <location>
        <begin position="12"/>
        <end position="29"/>
    </location>
</feature>
<evidence type="ECO:0000313" key="2">
    <source>
        <dbReference type="EMBL" id="TCT17036.1"/>
    </source>
</evidence>
<keyword evidence="1" id="KW-0472">Membrane</keyword>
<comment type="caution">
    <text evidence="2">The sequence shown here is derived from an EMBL/GenBank/DDBJ whole genome shotgun (WGS) entry which is preliminary data.</text>
</comment>
<dbReference type="EMBL" id="SMAL01000001">
    <property type="protein sequence ID" value="TCT17036.1"/>
    <property type="molecule type" value="Genomic_DNA"/>
</dbReference>
<keyword evidence="1" id="KW-1133">Transmembrane helix</keyword>